<gene>
    <name evidence="2" type="ORF">P5673_001982</name>
</gene>
<sequence length="148" mass="17387">MQAERERPFIIRHFTSITRIFGLFTSAALWWTGVFMADNEDKRIAAYLMICGVAVTFFEIAFILNKCACCSEDSFAHTLWKYLLAIDNWKKSLLYASLSVVCYLHPDEYWQALIAGVMLDVTALMYLIRTFRTRNEREPYKYKQLEIN</sequence>
<comment type="caution">
    <text evidence="2">The sequence shown here is derived from an EMBL/GenBank/DDBJ whole genome shotgun (WGS) entry which is preliminary data.</text>
</comment>
<dbReference type="Pfam" id="PF16054">
    <property type="entry name" value="TMEM72"/>
    <property type="match status" value="1"/>
</dbReference>
<feature type="transmembrane region" description="Helical" evidence="1">
    <location>
        <begin position="44"/>
        <end position="64"/>
    </location>
</feature>
<keyword evidence="1 2" id="KW-0812">Transmembrane</keyword>
<dbReference type="Proteomes" id="UP001249851">
    <property type="component" value="Unassembled WGS sequence"/>
</dbReference>
<keyword evidence="3" id="KW-1185">Reference proteome</keyword>
<reference evidence="2" key="2">
    <citation type="journal article" date="2023" name="Science">
        <title>Genomic signatures of disease resistance in endangered staghorn corals.</title>
        <authorList>
            <person name="Vollmer S.V."/>
            <person name="Selwyn J.D."/>
            <person name="Despard B.A."/>
            <person name="Roesel C.L."/>
        </authorList>
    </citation>
    <scope>NUCLEOTIDE SEQUENCE</scope>
    <source>
        <strain evidence="2">K2</strain>
    </source>
</reference>
<evidence type="ECO:0000313" key="3">
    <source>
        <dbReference type="Proteomes" id="UP001249851"/>
    </source>
</evidence>
<evidence type="ECO:0000313" key="2">
    <source>
        <dbReference type="EMBL" id="KAK2572963.1"/>
    </source>
</evidence>
<proteinExistence type="predicted"/>
<accession>A0AAD9R4Z6</accession>
<protein>
    <submittedName>
        <fullName evidence="2">Transmembrane protein 72</fullName>
    </submittedName>
</protein>
<dbReference type="PANTHER" id="PTHR28474">
    <property type="entry name" value="TRANSMEMBRANE PROTEIN 72"/>
    <property type="match status" value="1"/>
</dbReference>
<dbReference type="AlphaFoldDB" id="A0AAD9R4Z6"/>
<dbReference type="PANTHER" id="PTHR28474:SF1">
    <property type="entry name" value="TRANSMEMBRANE PROTEIN 72"/>
    <property type="match status" value="1"/>
</dbReference>
<feature type="transmembrane region" description="Helical" evidence="1">
    <location>
        <begin position="20"/>
        <end position="37"/>
    </location>
</feature>
<reference evidence="2" key="1">
    <citation type="journal article" date="2023" name="G3 (Bethesda)">
        <title>Whole genome assembly and annotation of the endangered Caribbean coral Acropora cervicornis.</title>
        <authorList>
            <person name="Selwyn J.D."/>
            <person name="Vollmer S.V."/>
        </authorList>
    </citation>
    <scope>NUCLEOTIDE SEQUENCE</scope>
    <source>
        <strain evidence="2">K2</strain>
    </source>
</reference>
<dbReference type="EMBL" id="JARQWQ010000003">
    <property type="protein sequence ID" value="KAK2572963.1"/>
    <property type="molecule type" value="Genomic_DNA"/>
</dbReference>
<organism evidence="2 3">
    <name type="scientific">Acropora cervicornis</name>
    <name type="common">Staghorn coral</name>
    <dbReference type="NCBI Taxonomy" id="6130"/>
    <lineage>
        <taxon>Eukaryota</taxon>
        <taxon>Metazoa</taxon>
        <taxon>Cnidaria</taxon>
        <taxon>Anthozoa</taxon>
        <taxon>Hexacorallia</taxon>
        <taxon>Scleractinia</taxon>
        <taxon>Astrocoeniina</taxon>
        <taxon>Acroporidae</taxon>
        <taxon>Acropora</taxon>
    </lineage>
</organism>
<name>A0AAD9R4Z6_ACRCE</name>
<keyword evidence="1" id="KW-0472">Membrane</keyword>
<evidence type="ECO:0000256" key="1">
    <source>
        <dbReference type="SAM" id="Phobius"/>
    </source>
</evidence>
<keyword evidence="1" id="KW-1133">Transmembrane helix</keyword>
<feature type="transmembrane region" description="Helical" evidence="1">
    <location>
        <begin position="109"/>
        <end position="128"/>
    </location>
</feature>
<dbReference type="InterPro" id="IPR032055">
    <property type="entry name" value="TMEM72"/>
</dbReference>